<dbReference type="GO" id="GO:0046718">
    <property type="term" value="P:symbiont entry into host cell"/>
    <property type="evidence" value="ECO:0007669"/>
    <property type="project" value="UniProtKB-KW"/>
</dbReference>
<evidence type="ECO:0000256" key="9">
    <source>
        <dbReference type="ARBA" id="ARBA00023180"/>
    </source>
</evidence>
<accession>Q6GXW8</accession>
<evidence type="ECO:0000256" key="10">
    <source>
        <dbReference type="ARBA" id="ARBA00023296"/>
    </source>
</evidence>
<keyword evidence="3" id="KW-0945">Host-virus interaction</keyword>
<evidence type="ECO:0000256" key="7">
    <source>
        <dbReference type="ARBA" id="ARBA00023136"/>
    </source>
</evidence>
<dbReference type="GO" id="GO:0055036">
    <property type="term" value="C:virion membrane"/>
    <property type="evidence" value="ECO:0007669"/>
    <property type="project" value="UniProtKB-SubCell"/>
</dbReference>
<evidence type="ECO:0000256" key="8">
    <source>
        <dbReference type="ARBA" id="ARBA00023157"/>
    </source>
</evidence>
<keyword evidence="5" id="KW-1161">Viral attachment to host cell</keyword>
<keyword evidence="2" id="KW-1168">Fusion of virus membrane with host membrane</keyword>
<keyword evidence="12" id="KW-0261">Viral envelope protein</keyword>
<dbReference type="GO" id="GO:0039663">
    <property type="term" value="P:membrane fusion involved in viral entry into host cell"/>
    <property type="evidence" value="ECO:0007669"/>
    <property type="project" value="UniProtKB-KW"/>
</dbReference>
<feature type="non-terminal residue" evidence="12">
    <location>
        <position position="1"/>
    </location>
</feature>
<dbReference type="EMBL" id="AY621175">
    <property type="protein sequence ID" value="AAT46166.1"/>
    <property type="molecule type" value="Genomic_DNA"/>
</dbReference>
<keyword evidence="6" id="KW-0946">Virion</keyword>
<evidence type="ECO:0000256" key="3">
    <source>
        <dbReference type="ARBA" id="ARBA00022581"/>
    </source>
</evidence>
<evidence type="ECO:0000259" key="11">
    <source>
        <dbReference type="Pfam" id="PF00516"/>
    </source>
</evidence>
<gene>
    <name evidence="12" type="primary">env</name>
</gene>
<protein>
    <submittedName>
        <fullName evidence="12">Envelope glycoprotein</fullName>
    </submittedName>
</protein>
<organismHost>
    <name type="scientific">Homo sapiens</name>
    <name type="common">Human</name>
    <dbReference type="NCBI Taxonomy" id="9606"/>
</organismHost>
<feature type="domain" description="Human immunodeficiency virus 1 envelope glycoprotein Gp120" evidence="11">
    <location>
        <begin position="1"/>
        <end position="75"/>
    </location>
</feature>
<evidence type="ECO:0000256" key="5">
    <source>
        <dbReference type="ARBA" id="ARBA00022804"/>
    </source>
</evidence>
<evidence type="ECO:0000256" key="6">
    <source>
        <dbReference type="ARBA" id="ARBA00022844"/>
    </source>
</evidence>
<evidence type="ECO:0000256" key="1">
    <source>
        <dbReference type="ARBA" id="ARBA00004182"/>
    </source>
</evidence>
<name>Q6GXW8_HV1</name>
<dbReference type="SUPFAM" id="SSF56502">
    <property type="entry name" value="gp120 core"/>
    <property type="match status" value="1"/>
</dbReference>
<keyword evidence="8" id="KW-1015">Disulfide bond</keyword>
<dbReference type="GO" id="GO:0019031">
    <property type="term" value="C:viral envelope"/>
    <property type="evidence" value="ECO:0007669"/>
    <property type="project" value="UniProtKB-KW"/>
</dbReference>
<keyword evidence="10" id="KW-1160">Virus entry into host cell</keyword>
<sequence>NVANNAKTIIVRLNNSVEINCTRPWDTVKTRTSIGQGQVLHKTENIRGDIRKAYCEVNGTKWNKVLKQVTGKLKSVVWQATKKLSSYLSMRRSGNHKPIPWIVEGNFSVLQYNKT</sequence>
<dbReference type="InterPro" id="IPR036377">
    <property type="entry name" value="Gp120_core_sf"/>
</dbReference>
<keyword evidence="7" id="KW-0472">Membrane</keyword>
<evidence type="ECO:0000313" key="12">
    <source>
        <dbReference type="EMBL" id="AAT46166.1"/>
    </source>
</evidence>
<comment type="subcellular location">
    <subcellularLocation>
        <location evidence="1">Virion membrane</location>
    </subcellularLocation>
</comment>
<proteinExistence type="predicted"/>
<keyword evidence="9" id="KW-0325">Glycoprotein</keyword>
<dbReference type="Gene3D" id="2.170.40.20">
    <property type="entry name" value="Human immunodeficiency virus 1, Gp160, envelope glycoprotein"/>
    <property type="match status" value="1"/>
</dbReference>
<keyword evidence="4" id="KW-1162">Viral penetration into host cytoplasm</keyword>
<dbReference type="GO" id="GO:0019062">
    <property type="term" value="P:virion attachment to host cell"/>
    <property type="evidence" value="ECO:0007669"/>
    <property type="project" value="UniProtKB-KW"/>
</dbReference>
<dbReference type="Pfam" id="PF00516">
    <property type="entry name" value="GP120"/>
    <property type="match status" value="1"/>
</dbReference>
<organism evidence="12">
    <name type="scientific">Human immunodeficiency virus type 1</name>
    <name type="common">HIV-1</name>
    <dbReference type="NCBI Taxonomy" id="11676"/>
    <lineage>
        <taxon>Viruses</taxon>
        <taxon>Riboviria</taxon>
        <taxon>Pararnavirae</taxon>
        <taxon>Artverviricota</taxon>
        <taxon>Revtraviricetes</taxon>
        <taxon>Ortervirales</taxon>
        <taxon>Retroviridae</taxon>
        <taxon>Orthoretrovirinae</taxon>
        <taxon>Lentivirus</taxon>
        <taxon>Lentivirus humimdef1</taxon>
    </lineage>
</organism>
<reference evidence="12" key="1">
    <citation type="submission" date="2004-05" db="EMBL/GenBank/DDBJ databases">
        <title>Molecular Epidemiology of HIV-1 in Thailand Year 2002.</title>
        <authorList>
            <person name="Sutthent R."/>
        </authorList>
    </citation>
    <scope>NUCLEOTIDE SEQUENCE</scope>
    <source>
        <strain evidence="12">02THMENE0146</strain>
    </source>
</reference>
<dbReference type="InterPro" id="IPR000777">
    <property type="entry name" value="HIV1_Gp120"/>
</dbReference>
<evidence type="ECO:0000256" key="4">
    <source>
        <dbReference type="ARBA" id="ARBA00022595"/>
    </source>
</evidence>
<feature type="non-terminal residue" evidence="12">
    <location>
        <position position="115"/>
    </location>
</feature>
<evidence type="ECO:0000256" key="2">
    <source>
        <dbReference type="ARBA" id="ARBA00022506"/>
    </source>
</evidence>